<name>A0A811KLF9_9BILA</name>
<evidence type="ECO:0000313" key="3">
    <source>
        <dbReference type="Proteomes" id="UP000614601"/>
    </source>
</evidence>
<evidence type="ECO:0008006" key="4">
    <source>
        <dbReference type="Google" id="ProtNLM"/>
    </source>
</evidence>
<dbReference type="OrthoDB" id="10346392at2759"/>
<keyword evidence="1" id="KW-0812">Transmembrane</keyword>
<keyword evidence="1" id="KW-1133">Transmembrane helix</keyword>
<dbReference type="PANTHER" id="PTHR22943:SF248">
    <property type="entry name" value="SEVEN TM RECEPTOR"/>
    <property type="match status" value="1"/>
</dbReference>
<dbReference type="EMBL" id="CAJFDH010000003">
    <property type="protein sequence ID" value="CAD5217053.1"/>
    <property type="molecule type" value="Genomic_DNA"/>
</dbReference>
<keyword evidence="3" id="KW-1185">Reference proteome</keyword>
<feature type="transmembrane region" description="Helical" evidence="1">
    <location>
        <begin position="243"/>
        <end position="269"/>
    </location>
</feature>
<keyword evidence="1" id="KW-0472">Membrane</keyword>
<dbReference type="Proteomes" id="UP000614601">
    <property type="component" value="Unassembled WGS sequence"/>
</dbReference>
<proteinExistence type="predicted"/>
<dbReference type="EMBL" id="CAJFCW020000003">
    <property type="protein sequence ID" value="CAG9107023.1"/>
    <property type="molecule type" value="Genomic_DNA"/>
</dbReference>
<dbReference type="InterPro" id="IPR019421">
    <property type="entry name" value="7TM_GPCR_serpentine_rcpt_Srd"/>
</dbReference>
<feature type="transmembrane region" description="Helical" evidence="1">
    <location>
        <begin position="6"/>
        <end position="31"/>
    </location>
</feature>
<evidence type="ECO:0000313" key="2">
    <source>
        <dbReference type="EMBL" id="CAD5217053.1"/>
    </source>
</evidence>
<dbReference type="Pfam" id="PF10317">
    <property type="entry name" value="7TM_GPCR_Srd"/>
    <property type="match status" value="1"/>
</dbReference>
<sequence>MSFVSQFFWCVDMFGLSIGLMLELMLIIVVFNFRGGKNSMMELYGRMVVCIAIQDFCFCFYEINVQHILCFSQNKMFVNAFGWERFVPTWALPICFFFHVFFIFNSFTFLPAIYSYKYEYLKNAALSWRGLFCRVFTAMFCSGISSMAGFLAIRKSVSRGRDYYLRILPKAWSDEHGNTNFIYAVDLDDIEGVLWVAATIVLSCCSIIITAYYAVKSSRVVGNGVQKQTKQGKSIQKQFNNGILAQTITIGVMSNIPSLVLFTCIALGIDGTYLGTMFMLPMSYVSATGAILTLYCMRGYRRWLLEKLYLRKKGASTTSSDATKTQFSKH</sequence>
<dbReference type="PANTHER" id="PTHR22943">
    <property type="entry name" value="7-TRANSMEMBRANE DOMAIN RECEPTOR C.ELEGANS"/>
    <property type="match status" value="1"/>
</dbReference>
<feature type="transmembrane region" description="Helical" evidence="1">
    <location>
        <begin position="43"/>
        <end position="63"/>
    </location>
</feature>
<reference evidence="2" key="1">
    <citation type="submission" date="2020-09" db="EMBL/GenBank/DDBJ databases">
        <authorList>
            <person name="Kikuchi T."/>
        </authorList>
    </citation>
    <scope>NUCLEOTIDE SEQUENCE</scope>
    <source>
        <strain evidence="2">SH1</strain>
    </source>
</reference>
<protein>
    <recommendedName>
        <fullName evidence="4">G_PROTEIN_RECEP_F1_2 domain-containing protein</fullName>
    </recommendedName>
</protein>
<dbReference type="Proteomes" id="UP000783686">
    <property type="component" value="Unassembled WGS sequence"/>
</dbReference>
<gene>
    <name evidence="2" type="ORF">BOKJ2_LOCUS6895</name>
</gene>
<organism evidence="2 3">
    <name type="scientific">Bursaphelenchus okinawaensis</name>
    <dbReference type="NCBI Taxonomy" id="465554"/>
    <lineage>
        <taxon>Eukaryota</taxon>
        <taxon>Metazoa</taxon>
        <taxon>Ecdysozoa</taxon>
        <taxon>Nematoda</taxon>
        <taxon>Chromadorea</taxon>
        <taxon>Rhabditida</taxon>
        <taxon>Tylenchina</taxon>
        <taxon>Tylenchomorpha</taxon>
        <taxon>Aphelenchoidea</taxon>
        <taxon>Aphelenchoididae</taxon>
        <taxon>Bursaphelenchus</taxon>
    </lineage>
</organism>
<dbReference type="AlphaFoldDB" id="A0A811KLF9"/>
<feature type="transmembrane region" description="Helical" evidence="1">
    <location>
        <begin position="275"/>
        <end position="297"/>
    </location>
</feature>
<feature type="transmembrane region" description="Helical" evidence="1">
    <location>
        <begin position="90"/>
        <end position="110"/>
    </location>
</feature>
<comment type="caution">
    <text evidence="2">The sequence shown here is derived from an EMBL/GenBank/DDBJ whole genome shotgun (WGS) entry which is preliminary data.</text>
</comment>
<feature type="transmembrane region" description="Helical" evidence="1">
    <location>
        <begin position="193"/>
        <end position="215"/>
    </location>
</feature>
<accession>A0A811KLF9</accession>
<feature type="transmembrane region" description="Helical" evidence="1">
    <location>
        <begin position="131"/>
        <end position="153"/>
    </location>
</feature>
<evidence type="ECO:0000256" key="1">
    <source>
        <dbReference type="SAM" id="Phobius"/>
    </source>
</evidence>